<reference evidence="3" key="1">
    <citation type="submission" date="2016-02" db="EMBL/GenBank/DDBJ databases">
        <authorList>
            <person name="liu f."/>
        </authorList>
    </citation>
    <scope>NUCLEOTIDE SEQUENCE [LARGE SCALE GENOMIC DNA]</scope>
</reference>
<protein>
    <recommendedName>
        <fullName evidence="1">Uncharacterized protein YyaB-like PH domain-containing protein</fullName>
    </recommendedName>
</protein>
<dbReference type="InterPro" id="IPR009589">
    <property type="entry name" value="PH_YyaB-like"/>
</dbReference>
<dbReference type="GO" id="GO:0030153">
    <property type="term" value="P:bacteriocin immunity"/>
    <property type="evidence" value="ECO:0007669"/>
    <property type="project" value="InterPro"/>
</dbReference>
<dbReference type="Proteomes" id="UP000182631">
    <property type="component" value="Unassembled WGS sequence"/>
</dbReference>
<sequence length="66" mass="7604">MLVKIKSVKRTRGLLSGPALSLDLMQIRYKHFGGFCLVLIFPENHDQFLADLENRRNCLSQRARST</sequence>
<evidence type="ECO:0000259" key="1">
    <source>
        <dbReference type="Pfam" id="PF06713"/>
    </source>
</evidence>
<evidence type="ECO:0000313" key="3">
    <source>
        <dbReference type="Proteomes" id="UP000182631"/>
    </source>
</evidence>
<accession>A0A171DGA0</accession>
<dbReference type="RefSeq" id="WP_074457167.1">
    <property type="nucleotide sequence ID" value="NZ_FITM01000073.1"/>
</dbReference>
<keyword evidence="3" id="KW-1185">Reference proteome</keyword>
<organism evidence="2 3">
    <name type="scientific">Candidatus Synechococcus spongiarum</name>
    <dbReference type="NCBI Taxonomy" id="431041"/>
    <lineage>
        <taxon>Bacteria</taxon>
        <taxon>Bacillati</taxon>
        <taxon>Cyanobacteriota</taxon>
        <taxon>Cyanophyceae</taxon>
        <taxon>Synechococcales</taxon>
        <taxon>Synechococcaceae</taxon>
        <taxon>Synechococcus</taxon>
    </lineage>
</organism>
<feature type="domain" description="Uncharacterized protein YyaB-like PH" evidence="1">
    <location>
        <begin position="4"/>
        <end position="55"/>
    </location>
</feature>
<dbReference type="EMBL" id="FITM01000073">
    <property type="protein sequence ID" value="SAY38711.1"/>
    <property type="molecule type" value="Genomic_DNA"/>
</dbReference>
<dbReference type="AlphaFoldDB" id="A0A171DGA0"/>
<gene>
    <name evidence="2" type="ORF">FLM9_625</name>
</gene>
<evidence type="ECO:0000313" key="2">
    <source>
        <dbReference type="EMBL" id="SAY38711.1"/>
    </source>
</evidence>
<proteinExistence type="predicted"/>
<name>A0A171DGA0_9SYNE</name>
<dbReference type="Pfam" id="PF06713">
    <property type="entry name" value="bPH_4"/>
    <property type="match status" value="1"/>
</dbReference>